<comment type="caution">
    <text evidence="3">The sequence shown here is derived from an EMBL/GenBank/DDBJ whole genome shotgun (WGS) entry which is preliminary data.</text>
</comment>
<keyword evidence="1" id="KW-0732">Signal</keyword>
<dbReference type="PROSITE" id="PS51257">
    <property type="entry name" value="PROKAR_LIPOPROTEIN"/>
    <property type="match status" value="1"/>
</dbReference>
<protein>
    <recommendedName>
        <fullName evidence="2">DUF8094 domain-containing protein</fullName>
    </recommendedName>
</protein>
<gene>
    <name evidence="3" type="ORF">RM572_12180</name>
</gene>
<feature type="signal peptide" evidence="1">
    <location>
        <begin position="1"/>
        <end position="16"/>
    </location>
</feature>
<dbReference type="Pfam" id="PF26366">
    <property type="entry name" value="DUF8094"/>
    <property type="match status" value="1"/>
</dbReference>
<dbReference type="EMBL" id="JAVREQ010000009">
    <property type="protein sequence ID" value="MDT0379523.1"/>
    <property type="molecule type" value="Genomic_DNA"/>
</dbReference>
<feature type="chain" id="PRO_5045726916" description="DUF8094 domain-containing protein" evidence="1">
    <location>
        <begin position="17"/>
        <end position="329"/>
    </location>
</feature>
<evidence type="ECO:0000313" key="4">
    <source>
        <dbReference type="Proteomes" id="UP001183414"/>
    </source>
</evidence>
<dbReference type="RefSeq" id="WP_311673325.1">
    <property type="nucleotide sequence ID" value="NZ_JAVREQ010000009.1"/>
</dbReference>
<proteinExistence type="predicted"/>
<keyword evidence="4" id="KW-1185">Reference proteome</keyword>
<organism evidence="3 4">
    <name type="scientific">Streptomyces hazeniae</name>
    <dbReference type="NCBI Taxonomy" id="3075538"/>
    <lineage>
        <taxon>Bacteria</taxon>
        <taxon>Bacillati</taxon>
        <taxon>Actinomycetota</taxon>
        <taxon>Actinomycetes</taxon>
        <taxon>Kitasatosporales</taxon>
        <taxon>Streptomycetaceae</taxon>
        <taxon>Streptomyces</taxon>
    </lineage>
</organism>
<dbReference type="InterPro" id="IPR058407">
    <property type="entry name" value="DUF8094"/>
</dbReference>
<name>A0ABU2NTI7_9ACTN</name>
<evidence type="ECO:0000313" key="3">
    <source>
        <dbReference type="EMBL" id="MDT0379523.1"/>
    </source>
</evidence>
<reference evidence="4" key="1">
    <citation type="submission" date="2023-07" db="EMBL/GenBank/DDBJ databases">
        <title>30 novel species of actinomycetes from the DSMZ collection.</title>
        <authorList>
            <person name="Nouioui I."/>
        </authorList>
    </citation>
    <scope>NUCLEOTIDE SEQUENCE [LARGE SCALE GENOMIC DNA]</scope>
    <source>
        <strain evidence="4">DSM 42041</strain>
    </source>
</reference>
<evidence type="ECO:0000256" key="1">
    <source>
        <dbReference type="SAM" id="SignalP"/>
    </source>
</evidence>
<accession>A0ABU2NTI7</accession>
<feature type="domain" description="DUF8094" evidence="2">
    <location>
        <begin position="31"/>
        <end position="327"/>
    </location>
</feature>
<sequence length="329" mass="35488">MRSRLLTAATTATVLAATLSGCITVHGETAVVPAISTSEARKVLDRFIEVNNKANRTFDAELNKTIEGGALGAIDQAGLRARDEVHRQGNEDFTPLELTDPRFLIPEQAGWPKSFVADTASNRGNGGRWYLVFQRDGIDEPWLATYLAVLSEEETPEFATDGDGHVQDVPVGGGPGGEPGAEKLVVPPEKASKGYTTYLQEGGEGWAAGPHTSAWREERAKNAEQPRVRTEWADLPVQPPRFTPFALRTEDGGAVVFFASQHYMKQTASKGYSPEIDDPYVEALMEGEPKQSVTYVRVSEQAVLVPTAADGGDVEFLSRVTGLTGVKGS</sequence>
<evidence type="ECO:0000259" key="2">
    <source>
        <dbReference type="Pfam" id="PF26366"/>
    </source>
</evidence>
<dbReference type="Proteomes" id="UP001183414">
    <property type="component" value="Unassembled WGS sequence"/>
</dbReference>